<evidence type="ECO:0008006" key="3">
    <source>
        <dbReference type="Google" id="ProtNLM"/>
    </source>
</evidence>
<dbReference type="KEGG" id="fln:FLA_5799"/>
<dbReference type="STRING" id="477680.SAMN05421788_1011180"/>
<dbReference type="AlphaFoldDB" id="A0A173MQH9"/>
<organism evidence="1 2">
    <name type="scientific">Filimonas lacunae</name>
    <dbReference type="NCBI Taxonomy" id="477680"/>
    <lineage>
        <taxon>Bacteria</taxon>
        <taxon>Pseudomonadati</taxon>
        <taxon>Bacteroidota</taxon>
        <taxon>Chitinophagia</taxon>
        <taxon>Chitinophagales</taxon>
        <taxon>Chitinophagaceae</taxon>
        <taxon>Filimonas</taxon>
    </lineage>
</organism>
<protein>
    <recommendedName>
        <fullName evidence="3">DUF2480 family protein</fullName>
    </recommendedName>
</protein>
<keyword evidence="2" id="KW-1185">Reference proteome</keyword>
<dbReference type="EMBL" id="FTOR01000001">
    <property type="protein sequence ID" value="SIS78325.1"/>
    <property type="molecule type" value="Genomic_DNA"/>
</dbReference>
<dbReference type="OrthoDB" id="9803040at2"/>
<dbReference type="Proteomes" id="UP000186917">
    <property type="component" value="Unassembled WGS sequence"/>
</dbReference>
<accession>A0A173MQH9</accession>
<proteinExistence type="predicted"/>
<reference evidence="2" key="1">
    <citation type="submission" date="2017-01" db="EMBL/GenBank/DDBJ databases">
        <authorList>
            <person name="Varghese N."/>
            <person name="Submissions S."/>
        </authorList>
    </citation>
    <scope>NUCLEOTIDE SEQUENCE [LARGE SCALE GENOMIC DNA]</scope>
    <source>
        <strain evidence="2">DSM 21054</strain>
    </source>
</reference>
<gene>
    <name evidence="1" type="ORF">SAMN05421788_1011180</name>
</gene>
<evidence type="ECO:0000313" key="1">
    <source>
        <dbReference type="EMBL" id="SIS78325.1"/>
    </source>
</evidence>
<sequence>MQETIVNKVAESGLLTLDLEEFYPKGDIVMFDLKDYLFMGLILKEKDFRAALLGLDWETFRDKYVAVTCTADAIIPLWAYMLVASYLQPIAKDVVAGDEKTLINTLFVKNLASLKGEEYLDKRVVVKGCGELPIPETAYLEVTNKLRPFAKSIMYGEPCSTVPVYKKK</sequence>
<evidence type="ECO:0000313" key="2">
    <source>
        <dbReference type="Proteomes" id="UP000186917"/>
    </source>
</evidence>
<name>A0A173MQH9_9BACT</name>
<dbReference type="Pfam" id="PF10652">
    <property type="entry name" value="DUF2480"/>
    <property type="match status" value="1"/>
</dbReference>
<dbReference type="RefSeq" id="WP_076377378.1">
    <property type="nucleotide sequence ID" value="NZ_AP017422.1"/>
</dbReference>
<dbReference type="InterPro" id="IPR018914">
    <property type="entry name" value="DUF2480"/>
</dbReference>